<accession>A0AAD6YUJ0</accession>
<dbReference type="PANTHER" id="PTHR44169:SF6">
    <property type="entry name" value="NADPH-DEPENDENT 1-ACYLDIHYDROXYACETONE PHOSPHATE REDUCTASE"/>
    <property type="match status" value="1"/>
</dbReference>
<evidence type="ECO:0000313" key="5">
    <source>
        <dbReference type="EMBL" id="KAJ7230082.1"/>
    </source>
</evidence>
<proteinExistence type="inferred from homology"/>
<organism evidence="5 6">
    <name type="scientific">Mycena pura</name>
    <dbReference type="NCBI Taxonomy" id="153505"/>
    <lineage>
        <taxon>Eukaryota</taxon>
        <taxon>Fungi</taxon>
        <taxon>Dikarya</taxon>
        <taxon>Basidiomycota</taxon>
        <taxon>Agaricomycotina</taxon>
        <taxon>Agaricomycetes</taxon>
        <taxon>Agaricomycetidae</taxon>
        <taxon>Agaricales</taxon>
        <taxon>Marasmiineae</taxon>
        <taxon>Mycenaceae</taxon>
        <taxon>Mycena</taxon>
    </lineage>
</organism>
<dbReference type="GO" id="GO:0005811">
    <property type="term" value="C:lipid droplet"/>
    <property type="evidence" value="ECO:0007669"/>
    <property type="project" value="TreeGrafter"/>
</dbReference>
<evidence type="ECO:0000313" key="6">
    <source>
        <dbReference type="Proteomes" id="UP001219525"/>
    </source>
</evidence>
<dbReference type="GO" id="GO:0000140">
    <property type="term" value="F:acylglycerone-phosphate reductase (NADP+) activity"/>
    <property type="evidence" value="ECO:0007669"/>
    <property type="project" value="TreeGrafter"/>
</dbReference>
<evidence type="ECO:0000256" key="4">
    <source>
        <dbReference type="RuleBase" id="RU000363"/>
    </source>
</evidence>
<dbReference type="PANTHER" id="PTHR44169">
    <property type="entry name" value="NADPH-DEPENDENT 1-ACYLDIHYDROXYACETONE PHOSPHATE REDUCTASE"/>
    <property type="match status" value="1"/>
</dbReference>
<dbReference type="InterPro" id="IPR002347">
    <property type="entry name" value="SDR_fam"/>
</dbReference>
<reference evidence="5" key="1">
    <citation type="submission" date="2023-03" db="EMBL/GenBank/DDBJ databases">
        <title>Massive genome expansion in bonnet fungi (Mycena s.s.) driven by repeated elements and novel gene families across ecological guilds.</title>
        <authorList>
            <consortium name="Lawrence Berkeley National Laboratory"/>
            <person name="Harder C.B."/>
            <person name="Miyauchi S."/>
            <person name="Viragh M."/>
            <person name="Kuo A."/>
            <person name="Thoen E."/>
            <person name="Andreopoulos B."/>
            <person name="Lu D."/>
            <person name="Skrede I."/>
            <person name="Drula E."/>
            <person name="Henrissat B."/>
            <person name="Morin E."/>
            <person name="Kohler A."/>
            <person name="Barry K."/>
            <person name="LaButti K."/>
            <person name="Morin E."/>
            <person name="Salamov A."/>
            <person name="Lipzen A."/>
            <person name="Mereny Z."/>
            <person name="Hegedus B."/>
            <person name="Baldrian P."/>
            <person name="Stursova M."/>
            <person name="Weitz H."/>
            <person name="Taylor A."/>
            <person name="Grigoriev I.V."/>
            <person name="Nagy L.G."/>
            <person name="Martin F."/>
            <person name="Kauserud H."/>
        </authorList>
    </citation>
    <scope>NUCLEOTIDE SEQUENCE</scope>
    <source>
        <strain evidence="5">9144</strain>
    </source>
</reference>
<dbReference type="AlphaFoldDB" id="A0AAD6YUJ0"/>
<sequence>MAPADKPSPKRKTMLITGCSAGGVGAALATALARDRSHHVFATARTTAKIPAALAALPNVTVLPLDVASSASVRACAQQVARILEAELPGAAGLDVLVNNAGAGLTMPLLDTDVDEAARLHDVNLWGALRTVQAFADLLIAARGKVVNVSSVGSVVNMAWNGAYSASKAGLNRVSETLRLELAPFGVSVLTVMLGGVASVFIANEAPRPLPPGSRYASIGNAILLWAREKGGLAGMMPPERLAEELVPDILAFGKSGTVWRGSNAGIVRFVAGWLPQAVIDRFMAVGGLDRLAKS</sequence>
<comment type="similarity">
    <text evidence="1 4">Belongs to the short-chain dehydrogenases/reductases (SDR) family.</text>
</comment>
<dbReference type="GO" id="GO:0005783">
    <property type="term" value="C:endoplasmic reticulum"/>
    <property type="evidence" value="ECO:0007669"/>
    <property type="project" value="TreeGrafter"/>
</dbReference>
<name>A0AAD6YUJ0_9AGAR</name>
<dbReference type="Gene3D" id="3.40.50.720">
    <property type="entry name" value="NAD(P)-binding Rossmann-like Domain"/>
    <property type="match status" value="1"/>
</dbReference>
<keyword evidence="6" id="KW-1185">Reference proteome</keyword>
<dbReference type="EMBL" id="JARJCW010000001">
    <property type="protein sequence ID" value="KAJ7230082.1"/>
    <property type="molecule type" value="Genomic_DNA"/>
</dbReference>
<dbReference type="PRINTS" id="PR00080">
    <property type="entry name" value="SDRFAMILY"/>
</dbReference>
<keyword evidence="3" id="KW-0560">Oxidoreductase</keyword>
<dbReference type="PROSITE" id="PS00061">
    <property type="entry name" value="ADH_SHORT"/>
    <property type="match status" value="1"/>
</dbReference>
<dbReference type="GO" id="GO:0006654">
    <property type="term" value="P:phosphatidic acid biosynthetic process"/>
    <property type="evidence" value="ECO:0007669"/>
    <property type="project" value="TreeGrafter"/>
</dbReference>
<dbReference type="Proteomes" id="UP001219525">
    <property type="component" value="Unassembled WGS sequence"/>
</dbReference>
<keyword evidence="2" id="KW-0521">NADP</keyword>
<dbReference type="GO" id="GO:0019433">
    <property type="term" value="P:triglyceride catabolic process"/>
    <property type="evidence" value="ECO:0007669"/>
    <property type="project" value="TreeGrafter"/>
</dbReference>
<dbReference type="InterPro" id="IPR020904">
    <property type="entry name" value="Sc_DH/Rdtase_CS"/>
</dbReference>
<protein>
    <submittedName>
        <fullName evidence="5">Uncharacterized protein</fullName>
    </submittedName>
</protein>
<dbReference type="InterPro" id="IPR036291">
    <property type="entry name" value="NAD(P)-bd_dom_sf"/>
</dbReference>
<evidence type="ECO:0000256" key="2">
    <source>
        <dbReference type="ARBA" id="ARBA00022857"/>
    </source>
</evidence>
<dbReference type="GO" id="GO:0004806">
    <property type="term" value="F:triacylglycerol lipase activity"/>
    <property type="evidence" value="ECO:0007669"/>
    <property type="project" value="TreeGrafter"/>
</dbReference>
<gene>
    <name evidence="5" type="ORF">GGX14DRAFT_582093</name>
</gene>
<dbReference type="SUPFAM" id="SSF51735">
    <property type="entry name" value="NAD(P)-binding Rossmann-fold domains"/>
    <property type="match status" value="1"/>
</dbReference>
<evidence type="ECO:0000256" key="3">
    <source>
        <dbReference type="ARBA" id="ARBA00023002"/>
    </source>
</evidence>
<dbReference type="Pfam" id="PF00106">
    <property type="entry name" value="adh_short"/>
    <property type="match status" value="1"/>
</dbReference>
<evidence type="ECO:0000256" key="1">
    <source>
        <dbReference type="ARBA" id="ARBA00006484"/>
    </source>
</evidence>
<dbReference type="PRINTS" id="PR00081">
    <property type="entry name" value="GDHRDH"/>
</dbReference>
<comment type="caution">
    <text evidence="5">The sequence shown here is derived from an EMBL/GenBank/DDBJ whole genome shotgun (WGS) entry which is preliminary data.</text>
</comment>